<feature type="transmembrane region" description="Helical" evidence="6">
    <location>
        <begin position="70"/>
        <end position="90"/>
    </location>
</feature>
<gene>
    <name evidence="7" type="ORF">NEA10_09705</name>
</gene>
<dbReference type="Proteomes" id="UP001056708">
    <property type="component" value="Chromosome"/>
</dbReference>
<evidence type="ECO:0000256" key="4">
    <source>
        <dbReference type="ARBA" id="ARBA00022989"/>
    </source>
</evidence>
<dbReference type="InterPro" id="IPR051598">
    <property type="entry name" value="TSUP/Inactive_protease-like"/>
</dbReference>
<keyword evidence="8" id="KW-1185">Reference proteome</keyword>
<feature type="transmembrane region" description="Helical" evidence="6">
    <location>
        <begin position="45"/>
        <end position="64"/>
    </location>
</feature>
<evidence type="ECO:0000256" key="5">
    <source>
        <dbReference type="ARBA" id="ARBA00023136"/>
    </source>
</evidence>
<feature type="transmembrane region" description="Helical" evidence="6">
    <location>
        <begin position="188"/>
        <end position="209"/>
    </location>
</feature>
<dbReference type="PANTHER" id="PTHR43701">
    <property type="entry name" value="MEMBRANE TRANSPORTER PROTEIN MJ0441-RELATED"/>
    <property type="match status" value="1"/>
</dbReference>
<organism evidence="7 8">
    <name type="scientific">Phormidium yuhuli AB48</name>
    <dbReference type="NCBI Taxonomy" id="2940671"/>
    <lineage>
        <taxon>Bacteria</taxon>
        <taxon>Bacillati</taxon>
        <taxon>Cyanobacteriota</taxon>
        <taxon>Cyanophyceae</taxon>
        <taxon>Oscillatoriophycideae</taxon>
        <taxon>Oscillatoriales</taxon>
        <taxon>Oscillatoriaceae</taxon>
        <taxon>Phormidium</taxon>
        <taxon>Phormidium yuhuli</taxon>
    </lineage>
</organism>
<sequence length="263" mass="27159">MDITWILGHLLAIGIGLSLGLIGGGGSILAVPILVYVMGLSAREAIAASLFIVGVVSLIGLIPHAKAGHVSLKLALTFAPAAMVGAYAGARFAELPFISDTIQLVAFGIVMLLASILMIRKKRDNPPIQLDPQPDPGATAKSPSLGKTVLIPLEGLLVGVITGFVGVGGGFAIIPALVLLGGTPIKEAIGTSLLIIGLKSATAFWGYLGQVSLDWNLILSFTLAATLGTYGGALLSRRLDASHLQKGFGYFVLAVSIFILIQR</sequence>
<comment type="similarity">
    <text evidence="2 6">Belongs to the 4-toluene sulfonate uptake permease (TSUP) (TC 2.A.102) family.</text>
</comment>
<feature type="transmembrane region" description="Helical" evidence="6">
    <location>
        <begin position="215"/>
        <end position="235"/>
    </location>
</feature>
<name>A0ABY5AUP5_9CYAN</name>
<evidence type="ECO:0000256" key="6">
    <source>
        <dbReference type="RuleBase" id="RU363041"/>
    </source>
</evidence>
<dbReference type="EMBL" id="CP098611">
    <property type="protein sequence ID" value="USR92967.1"/>
    <property type="molecule type" value="Genomic_DNA"/>
</dbReference>
<feature type="transmembrane region" description="Helical" evidence="6">
    <location>
        <begin position="6"/>
        <end position="38"/>
    </location>
</feature>
<keyword evidence="5 6" id="KW-0472">Membrane</keyword>
<keyword evidence="6" id="KW-1003">Cell membrane</keyword>
<keyword evidence="3 6" id="KW-0812">Transmembrane</keyword>
<reference evidence="7" key="1">
    <citation type="submission" date="2022-06" db="EMBL/GenBank/DDBJ databases">
        <title>Genome sequence of Phormidium yuhuli AB48 isolated from an industrial photobioreactor environment.</title>
        <authorList>
            <person name="Qiu Y."/>
            <person name="Noonan A.J.C."/>
            <person name="Dofher K."/>
            <person name="Koch M."/>
            <person name="Kieft B."/>
            <person name="Lin X."/>
            <person name="Ziels R.M."/>
            <person name="Hallam S.J."/>
        </authorList>
    </citation>
    <scope>NUCLEOTIDE SEQUENCE</scope>
    <source>
        <strain evidence="7">AB48</strain>
    </source>
</reference>
<dbReference type="InterPro" id="IPR002781">
    <property type="entry name" value="TM_pro_TauE-like"/>
</dbReference>
<evidence type="ECO:0000313" key="7">
    <source>
        <dbReference type="EMBL" id="USR92967.1"/>
    </source>
</evidence>
<keyword evidence="4 6" id="KW-1133">Transmembrane helix</keyword>
<evidence type="ECO:0000256" key="1">
    <source>
        <dbReference type="ARBA" id="ARBA00004141"/>
    </source>
</evidence>
<feature type="transmembrane region" description="Helical" evidence="6">
    <location>
        <begin position="156"/>
        <end position="181"/>
    </location>
</feature>
<accession>A0ABY5AUP5</accession>
<proteinExistence type="inferred from homology"/>
<dbReference type="RefSeq" id="WP_252665142.1">
    <property type="nucleotide sequence ID" value="NZ_CP098611.1"/>
</dbReference>
<feature type="transmembrane region" description="Helical" evidence="6">
    <location>
        <begin position="102"/>
        <end position="119"/>
    </location>
</feature>
<evidence type="ECO:0000256" key="3">
    <source>
        <dbReference type="ARBA" id="ARBA00022692"/>
    </source>
</evidence>
<protein>
    <recommendedName>
        <fullName evidence="6">Probable membrane transporter protein</fullName>
    </recommendedName>
</protein>
<evidence type="ECO:0000313" key="8">
    <source>
        <dbReference type="Proteomes" id="UP001056708"/>
    </source>
</evidence>
<evidence type="ECO:0000256" key="2">
    <source>
        <dbReference type="ARBA" id="ARBA00009142"/>
    </source>
</evidence>
<comment type="subcellular location">
    <subcellularLocation>
        <location evidence="6">Cell membrane</location>
        <topology evidence="6">Multi-pass membrane protein</topology>
    </subcellularLocation>
    <subcellularLocation>
        <location evidence="1">Membrane</location>
        <topology evidence="1">Multi-pass membrane protein</topology>
    </subcellularLocation>
</comment>
<dbReference type="PANTHER" id="PTHR43701:SF2">
    <property type="entry name" value="MEMBRANE TRANSPORTER PROTEIN YJNA-RELATED"/>
    <property type="match status" value="1"/>
</dbReference>
<dbReference type="Pfam" id="PF01925">
    <property type="entry name" value="TauE"/>
    <property type="match status" value="1"/>
</dbReference>
<feature type="transmembrane region" description="Helical" evidence="6">
    <location>
        <begin position="247"/>
        <end position="262"/>
    </location>
</feature>